<dbReference type="InterPro" id="IPR051448">
    <property type="entry name" value="CdaR-like_regulators"/>
</dbReference>
<dbReference type="PANTHER" id="PTHR33744">
    <property type="entry name" value="CARBOHYDRATE DIACID REGULATOR"/>
    <property type="match status" value="1"/>
</dbReference>
<sequence>MDDYHLDARLAQNIVDRTMKIIDCNINVMDGKGRIIGSGDPERIGELHEGALLAISQRRIVDIDDAVTRHLQGVKPGINLPLRLNRNIVGVIGLTGDPGQLRQYGELVCMTAEMMLEQAQLMHMMARDVRLREELVLNLIRSEQTSPMLSEWAHRLGIDLSQPRVALVVEIDSGQLGVDTAMTELQQLQTLLTSTEKSPLIAIVSMTQIVLLKPALNARGMWAPDEQRQYMHALMEQISARSRLKIRLAMGNYFPDAGGIARSYRTASTTMAVGKSNQPQKRIYFYKDLILPLLLDSIKEDWQAKELTRPVARLKQMDSNGLLLRTLKGWYANNLQASLAAKALFIHRNTLEYRMKRISEITGLNLDSFDDRILLYIALQLDNESLSITE</sequence>
<dbReference type="STRING" id="1121863.GCA_000621185_02068"/>
<dbReference type="RefSeq" id="WP_024559692.1">
    <property type="nucleotide sequence ID" value="NZ_LFEJ01000014.1"/>
</dbReference>
<feature type="domain" description="CdaR GGDEF-like" evidence="4">
    <location>
        <begin position="146"/>
        <end position="272"/>
    </location>
</feature>
<gene>
    <name evidence="5" type="ORF">ACH50_11795</name>
</gene>
<dbReference type="InterPro" id="IPR008599">
    <property type="entry name" value="Diacid_rec"/>
</dbReference>
<comment type="caution">
    <text evidence="5">The sequence shown here is derived from an EMBL/GenBank/DDBJ whole genome shotgun (WGS) entry which is preliminary data.</text>
</comment>
<accession>A0A0J8YBF2</accession>
<reference evidence="5 6" key="1">
    <citation type="submission" date="2015-06" db="EMBL/GenBank/DDBJ databases">
        <title>Genome sequencing of Cronobacter sp. strain DJ34 isolated from petroleum contaminated sludge of Duliajan Oil Fields, Assam, India.</title>
        <authorList>
            <person name="Pal S."/>
            <person name="Banerjee T.D."/>
            <person name="Roy A."/>
            <person name="Sar P."/>
            <person name="Kazy S.K."/>
        </authorList>
    </citation>
    <scope>NUCLEOTIDE SEQUENCE [LARGE SCALE GENOMIC DNA]</scope>
    <source>
        <strain evidence="5 6">DJ34</strain>
    </source>
</reference>
<feature type="domain" description="PucR C-terminal helix-turn-helix" evidence="3">
    <location>
        <begin position="323"/>
        <end position="380"/>
    </location>
</feature>
<dbReference type="Proteomes" id="UP000037315">
    <property type="component" value="Unassembled WGS sequence"/>
</dbReference>
<dbReference type="EMBL" id="LFEJ01000014">
    <property type="protein sequence ID" value="KMV34819.1"/>
    <property type="molecule type" value="Genomic_DNA"/>
</dbReference>
<dbReference type="InterPro" id="IPR041522">
    <property type="entry name" value="CdaR_GGDEF"/>
</dbReference>
<protein>
    <submittedName>
        <fullName evidence="5">Transcriptional regulator</fullName>
    </submittedName>
</protein>
<dbReference type="PANTHER" id="PTHR33744:SF15">
    <property type="entry name" value="CARBOHYDRATE DIACID REGULATOR"/>
    <property type="match status" value="1"/>
</dbReference>
<dbReference type="Gene3D" id="1.10.10.2840">
    <property type="entry name" value="PucR C-terminal helix-turn-helix domain"/>
    <property type="match status" value="1"/>
</dbReference>
<dbReference type="InterPro" id="IPR042070">
    <property type="entry name" value="PucR_C-HTH_sf"/>
</dbReference>
<dbReference type="Pfam" id="PF13556">
    <property type="entry name" value="HTH_30"/>
    <property type="match status" value="1"/>
</dbReference>
<keyword evidence="6" id="KW-1185">Reference proteome</keyword>
<dbReference type="Pfam" id="PF05651">
    <property type="entry name" value="Diacid_rec"/>
    <property type="match status" value="1"/>
</dbReference>
<evidence type="ECO:0000259" key="4">
    <source>
        <dbReference type="Pfam" id="PF17853"/>
    </source>
</evidence>
<evidence type="ECO:0000259" key="3">
    <source>
        <dbReference type="Pfam" id="PF13556"/>
    </source>
</evidence>
<proteinExistence type="inferred from homology"/>
<dbReference type="OrthoDB" id="9792148at2"/>
<feature type="domain" description="Putative sugar diacid recognition" evidence="2">
    <location>
        <begin position="6"/>
        <end position="139"/>
    </location>
</feature>
<dbReference type="Pfam" id="PF17853">
    <property type="entry name" value="GGDEF_2"/>
    <property type="match status" value="1"/>
</dbReference>
<organism evidence="5 6">
    <name type="scientific">Franconibacter pulveris</name>
    <dbReference type="NCBI Taxonomy" id="435910"/>
    <lineage>
        <taxon>Bacteria</taxon>
        <taxon>Pseudomonadati</taxon>
        <taxon>Pseudomonadota</taxon>
        <taxon>Gammaproteobacteria</taxon>
        <taxon>Enterobacterales</taxon>
        <taxon>Enterobacteriaceae</taxon>
        <taxon>Franconibacter</taxon>
    </lineage>
</organism>
<dbReference type="PATRIC" id="fig|1656095.3.peg.1397"/>
<comment type="similarity">
    <text evidence="1">Belongs to the CdaR family.</text>
</comment>
<dbReference type="InterPro" id="IPR025736">
    <property type="entry name" value="PucR_C-HTH_dom"/>
</dbReference>
<evidence type="ECO:0000313" key="6">
    <source>
        <dbReference type="Proteomes" id="UP000037315"/>
    </source>
</evidence>
<dbReference type="NCBIfam" id="NF008550">
    <property type="entry name" value="PRK11477.1"/>
    <property type="match status" value="1"/>
</dbReference>
<dbReference type="AlphaFoldDB" id="A0A0J8YBF2"/>
<evidence type="ECO:0000259" key="2">
    <source>
        <dbReference type="Pfam" id="PF05651"/>
    </source>
</evidence>
<evidence type="ECO:0000313" key="5">
    <source>
        <dbReference type="EMBL" id="KMV34819.1"/>
    </source>
</evidence>
<name>A0A0J8YBF2_9ENTR</name>
<evidence type="ECO:0000256" key="1">
    <source>
        <dbReference type="ARBA" id="ARBA00006754"/>
    </source>
</evidence>